<sequence length="206" mass="23151">MQQLHMLFNALRRVEQIAAPVQPAVRTTGVEAMELKCMEVAIQVYVQPLCTALTNAAQEYSIHASEQYVRRCTLHIQSTFLTFVAIFAPIAVGRMVSATVHALVQRIEQFTQPLHSWFNCGEHNGDSTLFIHYCDTFREIMQSADQFCRLVVMICLHLDHVSCWGGDTESGQGGRVSASASENENKDRNRISSRVGEFQRTVCTVL</sequence>
<gene>
    <name evidence="3" type="primary">ura3_1</name>
    <name evidence="2" type="synonym">ura3_0</name>
    <name evidence="2" type="ORF">CM83_9456</name>
    <name evidence="3" type="ORF">CM83_9461</name>
</gene>
<protein>
    <submittedName>
        <fullName evidence="3">Orotidine 5'-phosphate decarboxylase</fullName>
    </submittedName>
</protein>
<feature type="region of interest" description="Disordered" evidence="1">
    <location>
        <begin position="168"/>
        <end position="191"/>
    </location>
</feature>
<reference evidence="3" key="1">
    <citation type="journal article" date="2014" name="PLoS ONE">
        <title>Transcriptome-Based Identification of ABC Transporters in the Western Tarnished Plant Bug Lygus hesperus.</title>
        <authorList>
            <person name="Hull J.J."/>
            <person name="Chaney K."/>
            <person name="Geib S.M."/>
            <person name="Fabrick J.A."/>
            <person name="Brent C.S."/>
            <person name="Walsh D."/>
            <person name="Lavine L.C."/>
        </authorList>
    </citation>
    <scope>NUCLEOTIDE SEQUENCE</scope>
</reference>
<name>A0A0A9YUM0_LYGHE</name>
<dbReference type="EMBL" id="GBHO01010340">
    <property type="protein sequence ID" value="JAG33264.1"/>
    <property type="molecule type" value="Transcribed_RNA"/>
</dbReference>
<evidence type="ECO:0000313" key="2">
    <source>
        <dbReference type="EMBL" id="JAG33264.1"/>
    </source>
</evidence>
<accession>A0A0A9YUM0</accession>
<evidence type="ECO:0000313" key="3">
    <source>
        <dbReference type="EMBL" id="JAG33265.1"/>
    </source>
</evidence>
<organism evidence="3">
    <name type="scientific">Lygus hesperus</name>
    <name type="common">Western plant bug</name>
    <dbReference type="NCBI Taxonomy" id="30085"/>
    <lineage>
        <taxon>Eukaryota</taxon>
        <taxon>Metazoa</taxon>
        <taxon>Ecdysozoa</taxon>
        <taxon>Arthropoda</taxon>
        <taxon>Hexapoda</taxon>
        <taxon>Insecta</taxon>
        <taxon>Pterygota</taxon>
        <taxon>Neoptera</taxon>
        <taxon>Paraneoptera</taxon>
        <taxon>Hemiptera</taxon>
        <taxon>Heteroptera</taxon>
        <taxon>Panheteroptera</taxon>
        <taxon>Cimicomorpha</taxon>
        <taxon>Miridae</taxon>
        <taxon>Mirini</taxon>
        <taxon>Lygus</taxon>
    </lineage>
</organism>
<reference evidence="3" key="2">
    <citation type="submission" date="2014-07" db="EMBL/GenBank/DDBJ databases">
        <authorList>
            <person name="Hull J."/>
        </authorList>
    </citation>
    <scope>NUCLEOTIDE SEQUENCE</scope>
</reference>
<dbReference type="EMBL" id="GBHO01010339">
    <property type="protein sequence ID" value="JAG33265.1"/>
    <property type="molecule type" value="Transcribed_RNA"/>
</dbReference>
<evidence type="ECO:0000256" key="1">
    <source>
        <dbReference type="SAM" id="MobiDB-lite"/>
    </source>
</evidence>
<proteinExistence type="predicted"/>
<dbReference type="AlphaFoldDB" id="A0A0A9YUM0"/>